<dbReference type="GO" id="GO:0009313">
    <property type="term" value="P:oligosaccharide catabolic process"/>
    <property type="evidence" value="ECO:0007669"/>
    <property type="project" value="TreeGrafter"/>
</dbReference>
<dbReference type="PANTHER" id="PTHR10357:SF179">
    <property type="entry name" value="NEUTRAL AND BASIC AMINO ACID TRANSPORT PROTEIN RBAT"/>
    <property type="match status" value="1"/>
</dbReference>
<dbReference type="InterPro" id="IPR017853">
    <property type="entry name" value="GH"/>
</dbReference>
<dbReference type="Pfam" id="PF00128">
    <property type="entry name" value="Alpha-amylase"/>
    <property type="match status" value="2"/>
</dbReference>
<name>A0A1H1DL45_9ACTN</name>
<evidence type="ECO:0000313" key="2">
    <source>
        <dbReference type="EMBL" id="SDQ77234.1"/>
    </source>
</evidence>
<gene>
    <name evidence="2" type="ORF">SAMN04489718_2132</name>
</gene>
<protein>
    <submittedName>
        <fullName evidence="2">Alpha-glucosidase</fullName>
    </submittedName>
</protein>
<dbReference type="SUPFAM" id="SSF51445">
    <property type="entry name" value="(Trans)glycosidases"/>
    <property type="match status" value="1"/>
</dbReference>
<evidence type="ECO:0000313" key="3">
    <source>
        <dbReference type="Proteomes" id="UP000199301"/>
    </source>
</evidence>
<dbReference type="SMART" id="SM00642">
    <property type="entry name" value="Aamy"/>
    <property type="match status" value="1"/>
</dbReference>
<organism evidence="2 3">
    <name type="scientific">Actinopolyspora saharensis</name>
    <dbReference type="NCBI Taxonomy" id="995062"/>
    <lineage>
        <taxon>Bacteria</taxon>
        <taxon>Bacillati</taxon>
        <taxon>Actinomycetota</taxon>
        <taxon>Actinomycetes</taxon>
        <taxon>Actinopolysporales</taxon>
        <taxon>Actinopolysporaceae</taxon>
        <taxon>Actinopolyspora</taxon>
    </lineage>
</organism>
<dbReference type="STRING" id="995062.SAMN04489718_2132"/>
<evidence type="ECO:0000259" key="1">
    <source>
        <dbReference type="SMART" id="SM00642"/>
    </source>
</evidence>
<proteinExistence type="predicted"/>
<feature type="domain" description="Glycosyl hydrolase family 13 catalytic" evidence="1">
    <location>
        <begin position="25"/>
        <end position="291"/>
    </location>
</feature>
<sequence length="414" mass="44600">MCLTELSHEHPTTSPDWWENRVFYRVDIRAFSDSDADGIGDLEGVRERLGYLELIGIGAIWLTGVLASPVGRVGHGRDVDPLVGTIESLEALLTEAHAADIRIVLDLPVDSAAVSDSGSGHELAESLRFWTACGVDGFRVAAVPGITGALDEATHSILRVIRSLPGEQHAVPLGGLVRNWRTEHGMLSELDIGVDMRFSSVPFDAAQIRQVVQSALDDSRAAGSSPVWSLSSWDYPRPTTRFGGGPAGLAKARAMALVQFALPGVIGLDNGTELGLPESERPDRTSRHPVRGPIPWEGAEPPFGFSAAPGSWWPTPPSWASSTVEVQLEEPSSTLSLHRNAMELRRFHETAQHSTVQWYGAPRGCLAFRCDQGKLTCALNTSNETVPAPPGRIVLNSAPLDGDRLPPDTAVWLV</sequence>
<dbReference type="PANTHER" id="PTHR10357">
    <property type="entry name" value="ALPHA-AMYLASE FAMILY MEMBER"/>
    <property type="match status" value="1"/>
</dbReference>
<dbReference type="Proteomes" id="UP000199301">
    <property type="component" value="Unassembled WGS sequence"/>
</dbReference>
<dbReference type="GO" id="GO:0004556">
    <property type="term" value="F:alpha-amylase activity"/>
    <property type="evidence" value="ECO:0007669"/>
    <property type="project" value="TreeGrafter"/>
</dbReference>
<dbReference type="InterPro" id="IPR006047">
    <property type="entry name" value="GH13_cat_dom"/>
</dbReference>
<dbReference type="EMBL" id="FNKO01000002">
    <property type="protein sequence ID" value="SDQ77234.1"/>
    <property type="molecule type" value="Genomic_DNA"/>
</dbReference>
<keyword evidence="3" id="KW-1185">Reference proteome</keyword>
<dbReference type="Gene3D" id="3.20.20.80">
    <property type="entry name" value="Glycosidases"/>
    <property type="match status" value="2"/>
</dbReference>
<reference evidence="3" key="1">
    <citation type="submission" date="2016-10" db="EMBL/GenBank/DDBJ databases">
        <authorList>
            <person name="Varghese N."/>
            <person name="Submissions S."/>
        </authorList>
    </citation>
    <scope>NUCLEOTIDE SEQUENCE [LARGE SCALE GENOMIC DNA]</scope>
    <source>
        <strain evidence="3">DSM 45459</strain>
    </source>
</reference>
<accession>A0A1H1DL45</accession>
<dbReference type="AlphaFoldDB" id="A0A1H1DL45"/>